<gene>
    <name evidence="2" type="ORF">FK256_13895</name>
</gene>
<dbReference type="RefSeq" id="WP_141425157.1">
    <property type="nucleotide sequence ID" value="NZ_JASPFB010000026.1"/>
</dbReference>
<name>A0A508A6D1_9ACTO</name>
<feature type="transmembrane region" description="Helical" evidence="1">
    <location>
        <begin position="69"/>
        <end position="88"/>
    </location>
</feature>
<feature type="transmembrane region" description="Helical" evidence="1">
    <location>
        <begin position="125"/>
        <end position="147"/>
    </location>
</feature>
<evidence type="ECO:0000313" key="3">
    <source>
        <dbReference type="Proteomes" id="UP000319010"/>
    </source>
</evidence>
<dbReference type="AlphaFoldDB" id="A0A508A6D1"/>
<sequence>MSLDPFLPCTAAVACDAFGPASSGTARTSTRFQASAGTEVFGAGFDEPALPTDSDKVRIHERHRAYTRWYVAVGAEALVLALLIVIVGRQLTQLLGVATPGGGAAAWVHDLLVESRQLLARMSGAGVRTWLPSILAALLTIMGPWLRRLVARWGLGILTGSRAVSVLTWLVVAVAGVWGLS</sequence>
<reference evidence="2 3" key="1">
    <citation type="submission" date="2019-06" db="EMBL/GenBank/DDBJ databases">
        <title>Draft genome sequence of Actinomyces johnsonii CCUG 34287T.</title>
        <authorList>
            <person name="Salva-Serra F."/>
            <person name="Cardew S."/>
            <person name="Moore E."/>
        </authorList>
    </citation>
    <scope>NUCLEOTIDE SEQUENCE [LARGE SCALE GENOMIC DNA]</scope>
    <source>
        <strain evidence="2 3">CCUG 34287</strain>
    </source>
</reference>
<evidence type="ECO:0000256" key="1">
    <source>
        <dbReference type="SAM" id="Phobius"/>
    </source>
</evidence>
<evidence type="ECO:0000313" key="2">
    <source>
        <dbReference type="EMBL" id="TQD41302.1"/>
    </source>
</evidence>
<protein>
    <submittedName>
        <fullName evidence="2">Uncharacterized protein</fullName>
    </submittedName>
</protein>
<proteinExistence type="predicted"/>
<keyword evidence="1" id="KW-0812">Transmembrane</keyword>
<accession>A0A508A6D1</accession>
<keyword evidence="1" id="KW-0472">Membrane</keyword>
<organism evidence="2 3">
    <name type="scientific">Actinomyces johnsonii</name>
    <dbReference type="NCBI Taxonomy" id="544581"/>
    <lineage>
        <taxon>Bacteria</taxon>
        <taxon>Bacillati</taxon>
        <taxon>Actinomycetota</taxon>
        <taxon>Actinomycetes</taxon>
        <taxon>Actinomycetales</taxon>
        <taxon>Actinomycetaceae</taxon>
        <taxon>Actinomyces</taxon>
    </lineage>
</organism>
<dbReference type="EMBL" id="VICB01000029">
    <property type="protein sequence ID" value="TQD41302.1"/>
    <property type="molecule type" value="Genomic_DNA"/>
</dbReference>
<keyword evidence="1" id="KW-1133">Transmembrane helix</keyword>
<comment type="caution">
    <text evidence="2">The sequence shown here is derived from an EMBL/GenBank/DDBJ whole genome shotgun (WGS) entry which is preliminary data.</text>
</comment>
<dbReference type="Proteomes" id="UP000319010">
    <property type="component" value="Unassembled WGS sequence"/>
</dbReference>
<feature type="transmembrane region" description="Helical" evidence="1">
    <location>
        <begin position="153"/>
        <end position="180"/>
    </location>
</feature>